<gene>
    <name evidence="1" type="ORF">V6R90_16380</name>
</gene>
<dbReference type="EMBL" id="JBEGDP010000023">
    <property type="protein sequence ID" value="MEQ7848858.1"/>
    <property type="molecule type" value="Genomic_DNA"/>
</dbReference>
<dbReference type="Pfam" id="PF10604">
    <property type="entry name" value="Polyketide_cyc2"/>
    <property type="match status" value="1"/>
</dbReference>
<dbReference type="SUPFAM" id="SSF55961">
    <property type="entry name" value="Bet v1-like"/>
    <property type="match status" value="1"/>
</dbReference>
<dbReference type="Proteomes" id="UP001482520">
    <property type="component" value="Unassembled WGS sequence"/>
</dbReference>
<protein>
    <submittedName>
        <fullName evidence="1">SRPBCC family protein</fullName>
    </submittedName>
</protein>
<proteinExistence type="predicted"/>
<dbReference type="RefSeq" id="WP_349805287.1">
    <property type="nucleotide sequence ID" value="NZ_JBEGDP010000023.1"/>
</dbReference>
<keyword evidence="2" id="KW-1185">Reference proteome</keyword>
<comment type="caution">
    <text evidence="1">The sequence shown here is derived from an EMBL/GenBank/DDBJ whole genome shotgun (WGS) entry which is preliminary data.</text>
</comment>
<dbReference type="Gene3D" id="3.30.530.20">
    <property type="match status" value="1"/>
</dbReference>
<dbReference type="InterPro" id="IPR023393">
    <property type="entry name" value="START-like_dom_sf"/>
</dbReference>
<evidence type="ECO:0000313" key="1">
    <source>
        <dbReference type="EMBL" id="MEQ7848858.1"/>
    </source>
</evidence>
<name>A0ABV1P275_9ACTN</name>
<sequence>MTARTFGGTIDVAAPREVVFDYLVDPHHRAEWQSSLRRVDDVDGEPRVGQTWTDVTVPGLRPAMRTTELVRPERWSESGTWRFVRADLTLELTAPTPQTCVVAYRFRIHALGPLGLAATLASVPAVGADLRRAADILSRRS</sequence>
<dbReference type="CDD" id="cd07812">
    <property type="entry name" value="SRPBCC"/>
    <property type="match status" value="1"/>
</dbReference>
<accession>A0ABV1P275</accession>
<dbReference type="InterPro" id="IPR019587">
    <property type="entry name" value="Polyketide_cyclase/dehydratase"/>
</dbReference>
<organism evidence="1 2">
    <name type="scientific">Nocardioides kribbensis</name>
    <dbReference type="NCBI Taxonomy" id="305517"/>
    <lineage>
        <taxon>Bacteria</taxon>
        <taxon>Bacillati</taxon>
        <taxon>Actinomycetota</taxon>
        <taxon>Actinomycetes</taxon>
        <taxon>Propionibacteriales</taxon>
        <taxon>Nocardioidaceae</taxon>
        <taxon>Nocardioides</taxon>
    </lineage>
</organism>
<evidence type="ECO:0000313" key="2">
    <source>
        <dbReference type="Proteomes" id="UP001482520"/>
    </source>
</evidence>
<reference evidence="1 2" key="1">
    <citation type="submission" date="2024-02" db="EMBL/GenBank/DDBJ databases">
        <title>Full genome sequence of Nocardioides kribbensis.</title>
        <authorList>
            <person name="Poletto B.L."/>
            <person name="Silva G."/>
            <person name="Galante D."/>
            <person name="Campos K.R."/>
            <person name="Santos M.B.N."/>
            <person name="Sacchi C.T."/>
        </authorList>
    </citation>
    <scope>NUCLEOTIDE SEQUENCE [LARGE SCALE GENOMIC DNA]</scope>
    <source>
        <strain evidence="1 2">O4R</strain>
    </source>
</reference>